<dbReference type="AlphaFoldDB" id="A0A9W7LBJ0"/>
<dbReference type="Proteomes" id="UP001165065">
    <property type="component" value="Unassembled WGS sequence"/>
</dbReference>
<protein>
    <submittedName>
        <fullName evidence="1">Uncharacterized protein</fullName>
    </submittedName>
</protein>
<proteinExistence type="predicted"/>
<accession>A0A9W7LBJ0</accession>
<reference evidence="2" key="1">
    <citation type="journal article" date="2023" name="Commun. Biol.">
        <title>Genome analysis of Parmales, the sister group of diatoms, reveals the evolutionary specialization of diatoms from phago-mixotrophs to photoautotrophs.</title>
        <authorList>
            <person name="Ban H."/>
            <person name="Sato S."/>
            <person name="Yoshikawa S."/>
            <person name="Yamada K."/>
            <person name="Nakamura Y."/>
            <person name="Ichinomiya M."/>
            <person name="Sato N."/>
            <person name="Blanc-Mathieu R."/>
            <person name="Endo H."/>
            <person name="Kuwata A."/>
            <person name="Ogata H."/>
        </authorList>
    </citation>
    <scope>NUCLEOTIDE SEQUENCE [LARGE SCALE GENOMIC DNA]</scope>
</reference>
<dbReference type="EMBL" id="BRYA01001460">
    <property type="protein sequence ID" value="GMI43709.1"/>
    <property type="molecule type" value="Genomic_DNA"/>
</dbReference>
<gene>
    <name evidence="1" type="ORF">TrCOL_g13527</name>
</gene>
<keyword evidence="2" id="KW-1185">Reference proteome</keyword>
<evidence type="ECO:0000313" key="2">
    <source>
        <dbReference type="Proteomes" id="UP001165065"/>
    </source>
</evidence>
<organism evidence="1 2">
    <name type="scientific">Triparma columacea</name>
    <dbReference type="NCBI Taxonomy" id="722753"/>
    <lineage>
        <taxon>Eukaryota</taxon>
        <taxon>Sar</taxon>
        <taxon>Stramenopiles</taxon>
        <taxon>Ochrophyta</taxon>
        <taxon>Bolidophyceae</taxon>
        <taxon>Parmales</taxon>
        <taxon>Triparmaceae</taxon>
        <taxon>Triparma</taxon>
    </lineage>
</organism>
<comment type="caution">
    <text evidence="1">The sequence shown here is derived from an EMBL/GenBank/DDBJ whole genome shotgun (WGS) entry which is preliminary data.</text>
</comment>
<name>A0A9W7LBJ0_9STRA</name>
<evidence type="ECO:0000313" key="1">
    <source>
        <dbReference type="EMBL" id="GMI43709.1"/>
    </source>
</evidence>
<sequence length="360" mass="39056">MPSELQTLHYSPEQAPKARKLSIPSFNLLKKSPKIYLDASEGEDGLGVDDVEATYAPDGRLSDNLPVGHCKVAFVPSSNPPEVQLGLIIQVSDKEQVVLNVDKSPRAVLSESGLFSSEILCVPAYCKLQNETKGMVFPSFNPVTSLSFDASSQTFYYQTAYDTGPLMVRTTSESDVRKIIPAYFSGLMSNVLAMDSHSEASTKLRTLQNDLAERGVPVDAAGIAKSLADAHTPLVNFDEKAMPTMQIPSWLEEYESIVYRSISPTLTTDISSRSPLVSFRKLPMSIPTNGEKQPPLSNAIPLLAIVADKQKGDLEEAGGDIETTQNLTTAPSIPQLNLLNAFTFQKEAMQEDGGAGGRRL</sequence>